<dbReference type="Gene3D" id="3.40.20.10">
    <property type="entry name" value="Severin"/>
    <property type="match status" value="1"/>
</dbReference>
<dbReference type="SUPFAM" id="SSF55753">
    <property type="entry name" value="Actin depolymerizing proteins"/>
    <property type="match status" value="1"/>
</dbReference>
<sequence>MITPFGTIEIKDKARLDEALAAVRSDSDPTSWLVMSYDQSRQGCIQLKATGQGGVNEMKEHFESAFYGYGYLRVISGDAESHRPKFVFIIFQGENAPALKKGRMSFQSKVVEQYVKHFHVSVQVSSASDLVEDDLMLKVKRCSGADYDAGSNKLIDGYIRSPAPSSPSVSRPMASPSPSPKATSPSPPAEEPKPVPVPAPAPAPVEEPKQEEPAPAPVEEAAPAPAPVEEAAPAPVEEAAPAPVEEAAPAPAEEPKQEEVAPVESQ</sequence>
<dbReference type="PANTHER" id="PTHR10829">
    <property type="entry name" value="CORTACTIN AND DREBRIN"/>
    <property type="match status" value="1"/>
</dbReference>
<reference evidence="3" key="1">
    <citation type="journal article" date="2022" name="bioRxiv">
        <title>Genomics of Preaxostyla Flagellates Illuminates Evolutionary Transitions and the Path Towards Mitochondrial Loss.</title>
        <authorList>
            <person name="Novak L.V.F."/>
            <person name="Treitli S.C."/>
            <person name="Pyrih J."/>
            <person name="Halakuc P."/>
            <person name="Pipaliya S.V."/>
            <person name="Vacek V."/>
            <person name="Brzon O."/>
            <person name="Soukal P."/>
            <person name="Eme L."/>
            <person name="Dacks J.B."/>
            <person name="Karnkowska A."/>
            <person name="Elias M."/>
            <person name="Hampl V."/>
        </authorList>
    </citation>
    <scope>NUCLEOTIDE SEQUENCE</scope>
    <source>
        <strain evidence="3">RCP-MX</strain>
    </source>
</reference>
<dbReference type="SMART" id="SM00102">
    <property type="entry name" value="ADF"/>
    <property type="match status" value="1"/>
</dbReference>
<keyword evidence="4" id="KW-1185">Reference proteome</keyword>
<evidence type="ECO:0000256" key="1">
    <source>
        <dbReference type="SAM" id="MobiDB-lite"/>
    </source>
</evidence>
<feature type="compositionally biased region" description="Low complexity" evidence="1">
    <location>
        <begin position="161"/>
        <end position="174"/>
    </location>
</feature>
<dbReference type="InterPro" id="IPR029006">
    <property type="entry name" value="ADF-H/Gelsolin-like_dom_sf"/>
</dbReference>
<gene>
    <name evidence="3" type="ORF">PAPYR_10646</name>
</gene>
<proteinExistence type="predicted"/>
<evidence type="ECO:0000313" key="4">
    <source>
        <dbReference type="Proteomes" id="UP001141327"/>
    </source>
</evidence>
<evidence type="ECO:0000259" key="2">
    <source>
        <dbReference type="PROSITE" id="PS51263"/>
    </source>
</evidence>
<evidence type="ECO:0000313" key="3">
    <source>
        <dbReference type="EMBL" id="KAJ4454597.1"/>
    </source>
</evidence>
<dbReference type="Pfam" id="PF00241">
    <property type="entry name" value="Cofilin_ADF"/>
    <property type="match status" value="1"/>
</dbReference>
<feature type="compositionally biased region" description="Low complexity" evidence="1">
    <location>
        <begin position="217"/>
        <end position="251"/>
    </location>
</feature>
<feature type="region of interest" description="Disordered" evidence="1">
    <location>
        <begin position="153"/>
        <end position="266"/>
    </location>
</feature>
<dbReference type="EMBL" id="JAPMOS010000145">
    <property type="protein sequence ID" value="KAJ4454597.1"/>
    <property type="molecule type" value="Genomic_DNA"/>
</dbReference>
<dbReference type="PROSITE" id="PS51263">
    <property type="entry name" value="ADF_H"/>
    <property type="match status" value="1"/>
</dbReference>
<comment type="caution">
    <text evidence="3">The sequence shown here is derived from an EMBL/GenBank/DDBJ whole genome shotgun (WGS) entry which is preliminary data.</text>
</comment>
<name>A0ABQ8U8B9_9EUKA</name>
<dbReference type="InterPro" id="IPR002108">
    <property type="entry name" value="ADF-H"/>
</dbReference>
<dbReference type="Proteomes" id="UP001141327">
    <property type="component" value="Unassembled WGS sequence"/>
</dbReference>
<dbReference type="CDD" id="cd11282">
    <property type="entry name" value="ADF_coactosin_like"/>
    <property type="match status" value="1"/>
</dbReference>
<accession>A0ABQ8U8B9</accession>
<feature type="compositionally biased region" description="Pro residues" evidence="1">
    <location>
        <begin position="175"/>
        <end position="205"/>
    </location>
</feature>
<organism evidence="3 4">
    <name type="scientific">Paratrimastix pyriformis</name>
    <dbReference type="NCBI Taxonomy" id="342808"/>
    <lineage>
        <taxon>Eukaryota</taxon>
        <taxon>Metamonada</taxon>
        <taxon>Preaxostyla</taxon>
        <taxon>Paratrimastigidae</taxon>
        <taxon>Paratrimastix</taxon>
    </lineage>
</organism>
<dbReference type="PANTHER" id="PTHR10829:SF25">
    <property type="entry name" value="DREBRIN-LIKE PROTEIN"/>
    <property type="match status" value="1"/>
</dbReference>
<feature type="domain" description="ADF-H" evidence="2">
    <location>
        <begin position="7"/>
        <end position="140"/>
    </location>
</feature>
<protein>
    <submittedName>
        <fullName evidence="3">Actin binding protein</fullName>
    </submittedName>
</protein>